<reference evidence="1" key="1">
    <citation type="journal article" date="2024" name="Syst. Appl. Microbiol.">
        <title>First single-strain enrichments of Electrothrix cable bacteria, description of E. aestuarii sp. nov. and E. rattekaaiensis sp. nov., and proposal of a cable bacteria taxonomy following the rules of the SeqCode.</title>
        <authorList>
            <person name="Plum-Jensen L.E."/>
            <person name="Schramm A."/>
            <person name="Marshall I.P.G."/>
        </authorList>
    </citation>
    <scope>NUCLEOTIDE SEQUENCE</scope>
    <source>
        <strain evidence="1">Rat1</strain>
    </source>
</reference>
<dbReference type="KEGG" id="eaj:Q3M24_00880"/>
<protein>
    <recommendedName>
        <fullName evidence="2">PH domain-containing protein</fullName>
    </recommendedName>
</protein>
<sequence>MSEDTPQPCREWLEAINDTLDEEVDESLYRRAAIQKLFTAIESDHISPEERARMIEEYH</sequence>
<dbReference type="EMBL" id="CP159373">
    <property type="protein sequence ID" value="XCN73341.1"/>
    <property type="molecule type" value="Genomic_DNA"/>
</dbReference>
<accession>A0AAU8LVS3</accession>
<dbReference type="AlphaFoldDB" id="A0AAU8LVS3"/>
<evidence type="ECO:0008006" key="2">
    <source>
        <dbReference type="Google" id="ProtNLM"/>
    </source>
</evidence>
<proteinExistence type="predicted"/>
<evidence type="ECO:0000313" key="1">
    <source>
        <dbReference type="EMBL" id="XCN73341.1"/>
    </source>
</evidence>
<organism evidence="1">
    <name type="scientific">Candidatus Electrothrix aestuarii</name>
    <dbReference type="NCBI Taxonomy" id="3062594"/>
    <lineage>
        <taxon>Bacteria</taxon>
        <taxon>Pseudomonadati</taxon>
        <taxon>Thermodesulfobacteriota</taxon>
        <taxon>Desulfobulbia</taxon>
        <taxon>Desulfobulbales</taxon>
        <taxon>Desulfobulbaceae</taxon>
        <taxon>Candidatus Electrothrix</taxon>
    </lineage>
</organism>
<name>A0AAU8LVS3_9BACT</name>
<gene>
    <name evidence="1" type="ORF">Q3M24_00880</name>
</gene>
<reference evidence="1" key="2">
    <citation type="submission" date="2024-06" db="EMBL/GenBank/DDBJ databases">
        <authorList>
            <person name="Plum-Jensen L.E."/>
            <person name="Schramm A."/>
            <person name="Marshall I.P.G."/>
        </authorList>
    </citation>
    <scope>NUCLEOTIDE SEQUENCE</scope>
    <source>
        <strain evidence="1">Rat1</strain>
    </source>
</reference>